<name>A0A328TQI3_9GAMM</name>
<reference evidence="2" key="1">
    <citation type="submission" date="2018-04" db="EMBL/GenBank/DDBJ databases">
        <title>Genomes of the Obligate Erwinia dacicola and Facultative Enterobacter sp. OLF Endosymbionts of the Olive Fruit fly, Bactrocera oleae.</title>
        <authorList>
            <person name="Estes A.M."/>
            <person name="Hearn D.J."/>
            <person name="Agarwal S."/>
            <person name="Pierson E.A."/>
            <person name="Dunning-Hotopp J.C."/>
        </authorList>
    </citation>
    <scope>NUCLEOTIDE SEQUENCE [LARGE SCALE GENOMIC DNA]</scope>
    <source>
        <strain evidence="2">Oroville</strain>
    </source>
</reference>
<sequence>MVLDAETFRWVVGGYFVGLSAVSAVAYHDPKFYLDWIFTKLALLSGIVYLVITSFWLGAKAVKDSVQAKLSVPAEQLDSFLKMYDAGTDLLQWIIIGSVVAFIWTLVLHSVSVERRKNKQGTS</sequence>
<gene>
    <name evidence="2" type="ORF">ACZ87_00286</name>
</gene>
<keyword evidence="1" id="KW-0472">Membrane</keyword>
<keyword evidence="1" id="KW-1133">Transmembrane helix</keyword>
<accession>A0A328TQI3</accession>
<dbReference type="RefSeq" id="WP_162475320.1">
    <property type="nucleotide sequence ID" value="NZ_LJAM02000009.1"/>
</dbReference>
<keyword evidence="3" id="KW-1185">Reference proteome</keyword>
<evidence type="ECO:0000313" key="2">
    <source>
        <dbReference type="EMBL" id="RAP72877.1"/>
    </source>
</evidence>
<dbReference type="EMBL" id="LJAM02000009">
    <property type="protein sequence ID" value="RAP72877.1"/>
    <property type="molecule type" value="Genomic_DNA"/>
</dbReference>
<dbReference type="AlphaFoldDB" id="A0A328TQI3"/>
<evidence type="ECO:0000313" key="3">
    <source>
        <dbReference type="Proteomes" id="UP000244334"/>
    </source>
</evidence>
<feature type="transmembrane region" description="Helical" evidence="1">
    <location>
        <begin position="12"/>
        <end position="29"/>
    </location>
</feature>
<evidence type="ECO:0000256" key="1">
    <source>
        <dbReference type="SAM" id="Phobius"/>
    </source>
</evidence>
<proteinExistence type="predicted"/>
<dbReference type="Proteomes" id="UP000244334">
    <property type="component" value="Unassembled WGS sequence"/>
</dbReference>
<keyword evidence="1" id="KW-0812">Transmembrane</keyword>
<organism evidence="2 3">
    <name type="scientific">Candidatus Erwinia dacicola</name>
    <dbReference type="NCBI Taxonomy" id="252393"/>
    <lineage>
        <taxon>Bacteria</taxon>
        <taxon>Pseudomonadati</taxon>
        <taxon>Pseudomonadota</taxon>
        <taxon>Gammaproteobacteria</taxon>
        <taxon>Enterobacterales</taxon>
        <taxon>Erwiniaceae</taxon>
        <taxon>Erwinia</taxon>
    </lineage>
</organism>
<comment type="caution">
    <text evidence="2">The sequence shown here is derived from an EMBL/GenBank/DDBJ whole genome shotgun (WGS) entry which is preliminary data.</text>
</comment>
<feature type="transmembrane region" description="Helical" evidence="1">
    <location>
        <begin position="90"/>
        <end position="111"/>
    </location>
</feature>
<protein>
    <submittedName>
        <fullName evidence="2">Membrane protein</fullName>
    </submittedName>
</protein>
<feature type="transmembrane region" description="Helical" evidence="1">
    <location>
        <begin position="41"/>
        <end position="59"/>
    </location>
</feature>